<dbReference type="AlphaFoldDB" id="A0A6G6A663"/>
<protein>
    <recommendedName>
        <fullName evidence="12">ATP synthase complex subunit 8</fullName>
    </recommendedName>
</protein>
<keyword evidence="10 12" id="KW-0496">Mitochondrion</keyword>
<evidence type="ECO:0000256" key="1">
    <source>
        <dbReference type="ARBA" id="ARBA00004304"/>
    </source>
</evidence>
<keyword evidence="11 13" id="KW-0472">Membrane</keyword>
<dbReference type="GO" id="GO:0045259">
    <property type="term" value="C:proton-transporting ATP synthase complex"/>
    <property type="evidence" value="ECO:0007669"/>
    <property type="project" value="UniProtKB-KW"/>
</dbReference>
<sequence>MPQMAPMNWTLLFSIFITLYLITMTLIYFNTPRHNNSLYSSHEDKKFSITWKW</sequence>
<keyword evidence="7 12" id="KW-0375">Hydrogen ion transport</keyword>
<evidence type="ECO:0000256" key="4">
    <source>
        <dbReference type="ARBA" id="ARBA00022448"/>
    </source>
</evidence>
<dbReference type="GeneID" id="44796838"/>
<evidence type="ECO:0000256" key="2">
    <source>
        <dbReference type="ARBA" id="ARBA00008892"/>
    </source>
</evidence>
<keyword evidence="9 12" id="KW-0406">Ion transport</keyword>
<evidence type="ECO:0000256" key="7">
    <source>
        <dbReference type="ARBA" id="ARBA00022781"/>
    </source>
</evidence>
<dbReference type="GO" id="GO:0015986">
    <property type="term" value="P:proton motive force-driven ATP synthesis"/>
    <property type="evidence" value="ECO:0007669"/>
    <property type="project" value="InterPro"/>
</dbReference>
<dbReference type="Pfam" id="PF00895">
    <property type="entry name" value="ATP-synt_8"/>
    <property type="match status" value="1"/>
</dbReference>
<dbReference type="GO" id="GO:0015078">
    <property type="term" value="F:proton transmembrane transporter activity"/>
    <property type="evidence" value="ECO:0007669"/>
    <property type="project" value="InterPro"/>
</dbReference>
<keyword evidence="5 12" id="KW-0138">CF(0)</keyword>
<evidence type="ECO:0000256" key="8">
    <source>
        <dbReference type="ARBA" id="ARBA00022989"/>
    </source>
</evidence>
<geneLocation type="mitochondrion" evidence="14"/>
<name>A0A6G6A663_9HEXA</name>
<evidence type="ECO:0000256" key="3">
    <source>
        <dbReference type="ARBA" id="ARBA00011291"/>
    </source>
</evidence>
<evidence type="ECO:0000256" key="5">
    <source>
        <dbReference type="ARBA" id="ARBA00022547"/>
    </source>
</evidence>
<evidence type="ECO:0000256" key="12">
    <source>
        <dbReference type="RuleBase" id="RU003661"/>
    </source>
</evidence>
<dbReference type="CTD" id="4509"/>
<evidence type="ECO:0000256" key="6">
    <source>
        <dbReference type="ARBA" id="ARBA00022692"/>
    </source>
</evidence>
<organism evidence="14">
    <name type="scientific">Ceratophysella communis</name>
    <dbReference type="NCBI Taxonomy" id="1519100"/>
    <lineage>
        <taxon>Eukaryota</taxon>
        <taxon>Metazoa</taxon>
        <taxon>Ecdysozoa</taxon>
        <taxon>Arthropoda</taxon>
        <taxon>Hexapoda</taxon>
        <taxon>Collembola</taxon>
        <taxon>Poduromorpha</taxon>
        <taxon>Poduroidea</taxon>
        <taxon>Hypogastruridae</taxon>
        <taxon>Ceratophysella</taxon>
    </lineage>
</organism>
<feature type="transmembrane region" description="Helical" evidence="13">
    <location>
        <begin position="6"/>
        <end position="29"/>
    </location>
</feature>
<evidence type="ECO:0000256" key="13">
    <source>
        <dbReference type="SAM" id="Phobius"/>
    </source>
</evidence>
<comment type="subcellular location">
    <subcellularLocation>
        <location evidence="1 12">Mitochondrion membrane</location>
        <topology evidence="1 12">Single-pass membrane protein</topology>
    </subcellularLocation>
</comment>
<dbReference type="InterPro" id="IPR001421">
    <property type="entry name" value="ATP8_metazoa"/>
</dbReference>
<reference evidence="14" key="1">
    <citation type="journal article" date="2020" name="Mitochondrial DNA Part B Resour">
        <title>Complete mitochondrial genome of Pseudachorutes palmiensis (Collembola: Neanuridae).</title>
        <authorList>
            <person name="Dong J."/>
            <person name="Zhang F."/>
            <person name="Wang X."/>
        </authorList>
    </citation>
    <scope>NUCLEOTIDE SEQUENCE</scope>
</reference>
<comment type="similarity">
    <text evidence="2 12">Belongs to the ATPase protein 8 family.</text>
</comment>
<dbReference type="RefSeq" id="YP_009740462.1">
    <property type="nucleotide sequence ID" value="NC_046523.1"/>
</dbReference>
<accession>A0A6G6A663</accession>
<evidence type="ECO:0000256" key="10">
    <source>
        <dbReference type="ARBA" id="ARBA00023128"/>
    </source>
</evidence>
<keyword evidence="6 12" id="KW-0812">Transmembrane</keyword>
<dbReference type="GO" id="GO:0031966">
    <property type="term" value="C:mitochondrial membrane"/>
    <property type="evidence" value="ECO:0007669"/>
    <property type="project" value="UniProtKB-SubCell"/>
</dbReference>
<evidence type="ECO:0000256" key="9">
    <source>
        <dbReference type="ARBA" id="ARBA00023065"/>
    </source>
</evidence>
<dbReference type="EMBL" id="MK409686">
    <property type="protein sequence ID" value="QID03189.1"/>
    <property type="molecule type" value="Genomic_DNA"/>
</dbReference>
<keyword evidence="4 12" id="KW-0813">Transport</keyword>
<gene>
    <name evidence="14" type="primary">ATP8</name>
</gene>
<evidence type="ECO:0000256" key="11">
    <source>
        <dbReference type="ARBA" id="ARBA00023136"/>
    </source>
</evidence>
<keyword evidence="8 13" id="KW-1133">Transmembrane helix</keyword>
<evidence type="ECO:0000313" key="14">
    <source>
        <dbReference type="EMBL" id="QID03189.1"/>
    </source>
</evidence>
<comment type="subunit">
    <text evidence="3">F-type ATPases have 2 components, CF(1) - the catalytic core - and CF(0) - the membrane proton channel.</text>
</comment>
<proteinExistence type="inferred from homology"/>